<dbReference type="GO" id="GO:0000502">
    <property type="term" value="C:proteasome complex"/>
    <property type="evidence" value="ECO:0007669"/>
    <property type="project" value="UniProtKB-KW"/>
</dbReference>
<sequence length="83" mass="9209">MIRDVFRLVKEKGPAIIFIDGVDAIATAGFDAQTGAGQEVQRILMELFNSNEDETNSDVDFRGFADLVSFGLTIDGKRRAELW</sequence>
<keyword evidence="2" id="KW-0067">ATP-binding</keyword>
<dbReference type="InterPro" id="IPR003959">
    <property type="entry name" value="ATPase_AAA_core"/>
</dbReference>
<dbReference type="GO" id="GO:0016887">
    <property type="term" value="F:ATP hydrolysis activity"/>
    <property type="evidence" value="ECO:0007669"/>
    <property type="project" value="InterPro"/>
</dbReference>
<dbReference type="PANTHER" id="PTHR23073">
    <property type="entry name" value="26S PROTEASOME REGULATORY SUBUNIT"/>
    <property type="match status" value="1"/>
</dbReference>
<accession>A0AAW2NQJ7</accession>
<gene>
    <name evidence="4" type="ORF">Sradi_4401600</name>
</gene>
<keyword evidence="4" id="KW-0647">Proteasome</keyword>
<dbReference type="AlphaFoldDB" id="A0AAW2NQJ7"/>
<protein>
    <submittedName>
        <fullName evidence="4">26S proteasome regulatory subunitB</fullName>
    </submittedName>
</protein>
<evidence type="ECO:0000259" key="3">
    <source>
        <dbReference type="Pfam" id="PF00004"/>
    </source>
</evidence>
<reference evidence="4" key="2">
    <citation type="journal article" date="2024" name="Plant">
        <title>Genomic evolution and insights into agronomic trait innovations of Sesamum species.</title>
        <authorList>
            <person name="Miao H."/>
            <person name="Wang L."/>
            <person name="Qu L."/>
            <person name="Liu H."/>
            <person name="Sun Y."/>
            <person name="Le M."/>
            <person name="Wang Q."/>
            <person name="Wei S."/>
            <person name="Zheng Y."/>
            <person name="Lin W."/>
            <person name="Duan Y."/>
            <person name="Cao H."/>
            <person name="Xiong S."/>
            <person name="Wang X."/>
            <person name="Wei L."/>
            <person name="Li C."/>
            <person name="Ma Q."/>
            <person name="Ju M."/>
            <person name="Zhao R."/>
            <person name="Li G."/>
            <person name="Mu C."/>
            <person name="Tian Q."/>
            <person name="Mei H."/>
            <person name="Zhang T."/>
            <person name="Gao T."/>
            <person name="Zhang H."/>
        </authorList>
    </citation>
    <scope>NUCLEOTIDE SEQUENCE</scope>
    <source>
        <strain evidence="4">G02</strain>
    </source>
</reference>
<dbReference type="EMBL" id="JACGWJ010000019">
    <property type="protein sequence ID" value="KAL0345703.1"/>
    <property type="molecule type" value="Genomic_DNA"/>
</dbReference>
<dbReference type="GO" id="GO:0005524">
    <property type="term" value="F:ATP binding"/>
    <property type="evidence" value="ECO:0007669"/>
    <property type="project" value="UniProtKB-KW"/>
</dbReference>
<reference evidence="4" key="1">
    <citation type="submission" date="2020-06" db="EMBL/GenBank/DDBJ databases">
        <authorList>
            <person name="Li T."/>
            <person name="Hu X."/>
            <person name="Zhang T."/>
            <person name="Song X."/>
            <person name="Zhang H."/>
            <person name="Dai N."/>
            <person name="Sheng W."/>
            <person name="Hou X."/>
            <person name="Wei L."/>
        </authorList>
    </citation>
    <scope>NUCLEOTIDE SEQUENCE</scope>
    <source>
        <strain evidence="4">G02</strain>
        <tissue evidence="4">Leaf</tissue>
    </source>
</reference>
<evidence type="ECO:0000313" key="4">
    <source>
        <dbReference type="EMBL" id="KAL0345703.1"/>
    </source>
</evidence>
<keyword evidence="1" id="KW-0547">Nucleotide-binding</keyword>
<name>A0AAW2NQJ7_SESRA</name>
<organism evidence="4">
    <name type="scientific">Sesamum radiatum</name>
    <name type="common">Black benniseed</name>
    <dbReference type="NCBI Taxonomy" id="300843"/>
    <lineage>
        <taxon>Eukaryota</taxon>
        <taxon>Viridiplantae</taxon>
        <taxon>Streptophyta</taxon>
        <taxon>Embryophyta</taxon>
        <taxon>Tracheophyta</taxon>
        <taxon>Spermatophyta</taxon>
        <taxon>Magnoliopsida</taxon>
        <taxon>eudicotyledons</taxon>
        <taxon>Gunneridae</taxon>
        <taxon>Pentapetalae</taxon>
        <taxon>asterids</taxon>
        <taxon>lamiids</taxon>
        <taxon>Lamiales</taxon>
        <taxon>Pedaliaceae</taxon>
        <taxon>Sesamum</taxon>
    </lineage>
</organism>
<dbReference type="Pfam" id="PF00004">
    <property type="entry name" value="AAA"/>
    <property type="match status" value="1"/>
</dbReference>
<proteinExistence type="predicted"/>
<dbReference type="InterPro" id="IPR027417">
    <property type="entry name" value="P-loop_NTPase"/>
</dbReference>
<evidence type="ECO:0000256" key="2">
    <source>
        <dbReference type="ARBA" id="ARBA00022840"/>
    </source>
</evidence>
<dbReference type="InterPro" id="IPR050221">
    <property type="entry name" value="26S_Proteasome_ATPase"/>
</dbReference>
<comment type="caution">
    <text evidence="4">The sequence shown here is derived from an EMBL/GenBank/DDBJ whole genome shotgun (WGS) entry which is preliminary data.</text>
</comment>
<evidence type="ECO:0000256" key="1">
    <source>
        <dbReference type="ARBA" id="ARBA00022741"/>
    </source>
</evidence>
<dbReference type="Gene3D" id="3.40.50.300">
    <property type="entry name" value="P-loop containing nucleotide triphosphate hydrolases"/>
    <property type="match status" value="1"/>
</dbReference>
<feature type="domain" description="ATPase AAA-type core" evidence="3">
    <location>
        <begin position="2"/>
        <end position="54"/>
    </location>
</feature>